<evidence type="ECO:0000256" key="3">
    <source>
        <dbReference type="ARBA" id="ARBA00022691"/>
    </source>
</evidence>
<dbReference type="Gene3D" id="3.40.50.150">
    <property type="entry name" value="Vaccinia Virus protein VP39"/>
    <property type="match status" value="2"/>
</dbReference>
<keyword evidence="1" id="KW-0489">Methyltransferase</keyword>
<dbReference type="GO" id="GO:0008171">
    <property type="term" value="F:O-methyltransferase activity"/>
    <property type="evidence" value="ECO:0007669"/>
    <property type="project" value="InterPro"/>
</dbReference>
<dbReference type="PANTHER" id="PTHR10509:SF14">
    <property type="entry name" value="CAFFEOYL-COA O-METHYLTRANSFERASE 3-RELATED"/>
    <property type="match status" value="1"/>
</dbReference>
<keyword evidence="6" id="KW-1185">Reference proteome</keyword>
<organism evidence="5 6">
    <name type="scientific">Tetrapyrgos nigripes</name>
    <dbReference type="NCBI Taxonomy" id="182062"/>
    <lineage>
        <taxon>Eukaryota</taxon>
        <taxon>Fungi</taxon>
        <taxon>Dikarya</taxon>
        <taxon>Basidiomycota</taxon>
        <taxon>Agaricomycotina</taxon>
        <taxon>Agaricomycetes</taxon>
        <taxon>Agaricomycetidae</taxon>
        <taxon>Agaricales</taxon>
        <taxon>Marasmiineae</taxon>
        <taxon>Marasmiaceae</taxon>
        <taxon>Tetrapyrgos</taxon>
    </lineage>
</organism>
<comment type="caution">
    <text evidence="5">The sequence shown here is derived from an EMBL/GenBank/DDBJ whole genome shotgun (WGS) entry which is preliminary data.</text>
</comment>
<dbReference type="Proteomes" id="UP000559256">
    <property type="component" value="Unassembled WGS sequence"/>
</dbReference>
<sequence length="413" mass="45990">MLSNVIMVLRWYPQPMTSPLSDPILDAGCSSQERFRQWASRHRSQQISVHPAHLHARYSKIWLGRALPEGGELYTLEVSKEHAANVTSYCPILTVGPAHNSMLNMKAEVPYDLISIDVAKYFTETKRLIKSRGVVIRLSIFFPLFALLTVPKIVDNMLFNIPVMSTRFYNHKDIEAVTHRKANCLRHLQRAFITEEMSKVLQENAILADIHLLQNGILDTVCKTSLDNGLPDIAITPAEGKFLQLVAKSIKAKMILEVGTLGGYSTIWLGRALPEDGELLTLEVDENHAKIARENLFLAGLSSKCKVVVGPAHDSMVNMKPEVPFDLILIDADKPSNTKYFKEAKRLVKSGGVIIVDNVVRHGRVADPTLSDPVLEGVRELLEMLKGDQDVEASTIGTVGEKGYDGFLFALRK</sequence>
<dbReference type="SUPFAM" id="SSF53335">
    <property type="entry name" value="S-adenosyl-L-methionine-dependent methyltransferases"/>
    <property type="match status" value="1"/>
</dbReference>
<dbReference type="GO" id="GO:0008757">
    <property type="term" value="F:S-adenosylmethionine-dependent methyltransferase activity"/>
    <property type="evidence" value="ECO:0007669"/>
    <property type="project" value="TreeGrafter"/>
</dbReference>
<name>A0A8H5CVU7_9AGAR</name>
<evidence type="ECO:0000256" key="2">
    <source>
        <dbReference type="ARBA" id="ARBA00022679"/>
    </source>
</evidence>
<evidence type="ECO:0000313" key="5">
    <source>
        <dbReference type="EMBL" id="KAF5348031.1"/>
    </source>
</evidence>
<evidence type="ECO:0000256" key="1">
    <source>
        <dbReference type="ARBA" id="ARBA00022603"/>
    </source>
</evidence>
<dbReference type="GO" id="GO:0032259">
    <property type="term" value="P:methylation"/>
    <property type="evidence" value="ECO:0007669"/>
    <property type="project" value="UniProtKB-KW"/>
</dbReference>
<dbReference type="InterPro" id="IPR029063">
    <property type="entry name" value="SAM-dependent_MTases_sf"/>
</dbReference>
<evidence type="ECO:0000313" key="6">
    <source>
        <dbReference type="Proteomes" id="UP000559256"/>
    </source>
</evidence>
<dbReference type="CDD" id="cd02440">
    <property type="entry name" value="AdoMet_MTases"/>
    <property type="match status" value="1"/>
</dbReference>
<dbReference type="Pfam" id="PF01596">
    <property type="entry name" value="Methyltransf_3"/>
    <property type="match status" value="1"/>
</dbReference>
<dbReference type="AlphaFoldDB" id="A0A8H5CVU7"/>
<dbReference type="InterPro" id="IPR050362">
    <property type="entry name" value="Cation-dep_OMT"/>
</dbReference>
<dbReference type="OrthoDB" id="10251242at2759"/>
<reference evidence="5 6" key="1">
    <citation type="journal article" date="2020" name="ISME J.">
        <title>Uncovering the hidden diversity of litter-decomposition mechanisms in mushroom-forming fungi.</title>
        <authorList>
            <person name="Floudas D."/>
            <person name="Bentzer J."/>
            <person name="Ahren D."/>
            <person name="Johansson T."/>
            <person name="Persson P."/>
            <person name="Tunlid A."/>
        </authorList>
    </citation>
    <scope>NUCLEOTIDE SEQUENCE [LARGE SCALE GENOMIC DNA]</scope>
    <source>
        <strain evidence="5 6">CBS 291.85</strain>
    </source>
</reference>
<accession>A0A8H5CVU7</accession>
<keyword evidence="2" id="KW-0808">Transferase</keyword>
<proteinExistence type="inferred from homology"/>
<evidence type="ECO:0000256" key="4">
    <source>
        <dbReference type="ARBA" id="ARBA00023453"/>
    </source>
</evidence>
<dbReference type="PROSITE" id="PS51682">
    <property type="entry name" value="SAM_OMT_I"/>
    <property type="match status" value="1"/>
</dbReference>
<dbReference type="InterPro" id="IPR002935">
    <property type="entry name" value="SAM_O-MeTrfase"/>
</dbReference>
<dbReference type="PANTHER" id="PTHR10509">
    <property type="entry name" value="O-METHYLTRANSFERASE-RELATED"/>
    <property type="match status" value="1"/>
</dbReference>
<comment type="similarity">
    <text evidence="4">Belongs to the class I-like SAM-binding methyltransferase superfamily. Cation-dependent O-methyltransferase family.</text>
</comment>
<gene>
    <name evidence="5" type="ORF">D9758_010053</name>
</gene>
<dbReference type="EMBL" id="JAACJM010000088">
    <property type="protein sequence ID" value="KAF5348031.1"/>
    <property type="molecule type" value="Genomic_DNA"/>
</dbReference>
<keyword evidence="3" id="KW-0949">S-adenosyl-L-methionine</keyword>
<protein>
    <submittedName>
        <fullName evidence="5">Uncharacterized protein</fullName>
    </submittedName>
</protein>